<feature type="region of interest" description="Disordered" evidence="9">
    <location>
        <begin position="416"/>
        <end position="540"/>
    </location>
</feature>
<feature type="transmembrane region" description="Helical" evidence="10">
    <location>
        <begin position="171"/>
        <end position="191"/>
    </location>
</feature>
<dbReference type="InterPro" id="IPR050879">
    <property type="entry name" value="Acyltransferase_3"/>
</dbReference>
<evidence type="ECO:0000313" key="13">
    <source>
        <dbReference type="Proteomes" id="UP000652153"/>
    </source>
</evidence>
<dbReference type="PANTHER" id="PTHR23028">
    <property type="entry name" value="ACETYLTRANSFERASE"/>
    <property type="match status" value="1"/>
</dbReference>
<feature type="transmembrane region" description="Helical" evidence="10">
    <location>
        <begin position="236"/>
        <end position="254"/>
    </location>
</feature>
<keyword evidence="4" id="KW-0808">Transferase</keyword>
<dbReference type="Gene3D" id="3.40.50.1110">
    <property type="entry name" value="SGNH hydrolase"/>
    <property type="match status" value="1"/>
</dbReference>
<evidence type="ECO:0000256" key="4">
    <source>
        <dbReference type="ARBA" id="ARBA00022679"/>
    </source>
</evidence>
<feature type="compositionally biased region" description="Polar residues" evidence="9">
    <location>
        <begin position="478"/>
        <end position="488"/>
    </location>
</feature>
<keyword evidence="3" id="KW-1003">Cell membrane</keyword>
<evidence type="ECO:0000256" key="7">
    <source>
        <dbReference type="ARBA" id="ARBA00023136"/>
    </source>
</evidence>
<feature type="transmembrane region" description="Helical" evidence="10">
    <location>
        <begin position="274"/>
        <end position="294"/>
    </location>
</feature>
<proteinExistence type="inferred from homology"/>
<evidence type="ECO:0000256" key="6">
    <source>
        <dbReference type="ARBA" id="ARBA00022989"/>
    </source>
</evidence>
<evidence type="ECO:0000256" key="1">
    <source>
        <dbReference type="ARBA" id="ARBA00004651"/>
    </source>
</evidence>
<evidence type="ECO:0000256" key="10">
    <source>
        <dbReference type="SAM" id="Phobius"/>
    </source>
</evidence>
<evidence type="ECO:0000256" key="2">
    <source>
        <dbReference type="ARBA" id="ARBA00007400"/>
    </source>
</evidence>
<dbReference type="EMBL" id="BMFU01000004">
    <property type="protein sequence ID" value="GGH58840.1"/>
    <property type="molecule type" value="Genomic_DNA"/>
</dbReference>
<dbReference type="CDD" id="cd01840">
    <property type="entry name" value="SGNH_hydrolase_yrhL_like"/>
    <property type="match status" value="1"/>
</dbReference>
<gene>
    <name evidence="12" type="ORF">GCM10008014_31890</name>
</gene>
<evidence type="ECO:0000256" key="8">
    <source>
        <dbReference type="ARBA" id="ARBA00023315"/>
    </source>
</evidence>
<name>A0ABQ1ZCU1_9BACL</name>
<dbReference type="Proteomes" id="UP000652153">
    <property type="component" value="Unassembled WGS sequence"/>
</dbReference>
<dbReference type="RefSeq" id="WP_188593061.1">
    <property type="nucleotide sequence ID" value="NZ_BMFU01000004.1"/>
</dbReference>
<sequence length="699" mass="76197">MSQAVKRKRHMNGLDGLRAIAVIGVIAYHLNLDFIPGGLLGVGIFFVLSGYLITDILLSQWREHGRISLGDFWLRRFRRLLPGMLTMTAVVMLWLACTDPSRLASLRGDIVSGIMYISNWWYIFHHVSYFESFGPPSPFGHFWSLAVEEQFYLVWPLLLIAAIMLFKRKGWLVVFIVVAAELSAGAMAIMYNPDLDPSRVYYGTDTRAFALLAGAALAVVWPSRKLSNALPAMNRLALDAAGLGALAVLIYMMLNTSEYDSFLYQGGMVLQAVAATVLVAVLAHPSSFLARIIGAKPLRWIGERSYGMYLWHYPVIVLTSPVVDTGGSHPVRMILQVIATVILASLSLKYIENPIRYNGFRDSLSRLWGRGRTSLVPRHVWWKRTGLLMTLLLLCYSVSQMVLPVAANSDSHTMSMSTVLNGEKSAEEQGQNVLPAGTKPAGSVKTNQDAQAGSESGGKGKPEENNKPEAGDAAGSRSAKTNDSASGNEDQKNETSDNEPDKSSAGAGNGEADQSGPEAVDGKKDTADSGKKDEPSTPVVQDGKINYTIIGDSVILDAKPYLEQSVGGFGGVYVDGHIGRQMWQAGDVLQGLKRNKQLGSQVVLELGTNGSFNSRSLKTVLDGLKDESHVYLVTVRVPRPWERTVNKALEEAASNYSNVSLIDWYEASEGHDEYFEKDGVHLTATGSEAFAALVKSSIQ</sequence>
<keyword evidence="6 10" id="KW-1133">Transmembrane helix</keyword>
<feature type="transmembrane region" description="Helical" evidence="10">
    <location>
        <begin position="150"/>
        <end position="166"/>
    </location>
</feature>
<feature type="compositionally biased region" description="Basic and acidic residues" evidence="9">
    <location>
        <begin position="458"/>
        <end position="470"/>
    </location>
</feature>
<feature type="transmembrane region" description="Helical" evidence="10">
    <location>
        <begin position="37"/>
        <end position="58"/>
    </location>
</feature>
<keyword evidence="13" id="KW-1185">Reference proteome</keyword>
<keyword evidence="5 10" id="KW-0812">Transmembrane</keyword>
<comment type="caution">
    <text evidence="12">The sequence shown here is derived from an EMBL/GenBank/DDBJ whole genome shotgun (WGS) entry which is preliminary data.</text>
</comment>
<evidence type="ECO:0000313" key="12">
    <source>
        <dbReference type="EMBL" id="GGH58840.1"/>
    </source>
</evidence>
<dbReference type="InterPro" id="IPR036514">
    <property type="entry name" value="SGNH_hydro_sf"/>
</dbReference>
<comment type="similarity">
    <text evidence="2">Belongs to the acyltransferase 3 family.</text>
</comment>
<dbReference type="PANTHER" id="PTHR23028:SF53">
    <property type="entry name" value="ACYL_TRANSF_3 DOMAIN-CONTAINING PROTEIN"/>
    <property type="match status" value="1"/>
</dbReference>
<feature type="transmembrane region" description="Helical" evidence="10">
    <location>
        <begin position="79"/>
        <end position="96"/>
    </location>
</feature>
<evidence type="ECO:0000259" key="11">
    <source>
        <dbReference type="Pfam" id="PF01757"/>
    </source>
</evidence>
<keyword evidence="8 12" id="KW-0012">Acyltransferase</keyword>
<dbReference type="GO" id="GO:0016746">
    <property type="term" value="F:acyltransferase activity"/>
    <property type="evidence" value="ECO:0007669"/>
    <property type="project" value="UniProtKB-KW"/>
</dbReference>
<feature type="compositionally biased region" description="Basic and acidic residues" evidence="9">
    <location>
        <begin position="489"/>
        <end position="502"/>
    </location>
</feature>
<organism evidence="12 13">
    <name type="scientific">Paenibacillus silvae</name>
    <dbReference type="NCBI Taxonomy" id="1325358"/>
    <lineage>
        <taxon>Bacteria</taxon>
        <taxon>Bacillati</taxon>
        <taxon>Bacillota</taxon>
        <taxon>Bacilli</taxon>
        <taxon>Bacillales</taxon>
        <taxon>Paenibacillaceae</taxon>
        <taxon>Paenibacillus</taxon>
    </lineage>
</organism>
<evidence type="ECO:0000256" key="9">
    <source>
        <dbReference type="SAM" id="MobiDB-lite"/>
    </source>
</evidence>
<feature type="transmembrane region" description="Helical" evidence="10">
    <location>
        <begin position="12"/>
        <end position="31"/>
    </location>
</feature>
<accession>A0ABQ1ZCU1</accession>
<reference evidence="13" key="1">
    <citation type="journal article" date="2019" name="Int. J. Syst. Evol. Microbiol.">
        <title>The Global Catalogue of Microorganisms (GCM) 10K type strain sequencing project: providing services to taxonomists for standard genome sequencing and annotation.</title>
        <authorList>
            <consortium name="The Broad Institute Genomics Platform"/>
            <consortium name="The Broad Institute Genome Sequencing Center for Infectious Disease"/>
            <person name="Wu L."/>
            <person name="Ma J."/>
        </authorList>
    </citation>
    <scope>NUCLEOTIDE SEQUENCE [LARGE SCALE GENOMIC DNA]</scope>
    <source>
        <strain evidence="13">CGMCC 1.12770</strain>
    </source>
</reference>
<feature type="transmembrane region" description="Helical" evidence="10">
    <location>
        <begin position="387"/>
        <end position="407"/>
    </location>
</feature>
<evidence type="ECO:0000256" key="3">
    <source>
        <dbReference type="ARBA" id="ARBA00022475"/>
    </source>
</evidence>
<evidence type="ECO:0000256" key="5">
    <source>
        <dbReference type="ARBA" id="ARBA00022692"/>
    </source>
</evidence>
<protein>
    <submittedName>
        <fullName evidence="12">Acyltransferase</fullName>
    </submittedName>
</protein>
<feature type="domain" description="Acyltransferase 3" evidence="11">
    <location>
        <begin position="12"/>
        <end position="344"/>
    </location>
</feature>
<dbReference type="InterPro" id="IPR002656">
    <property type="entry name" value="Acyl_transf_3_dom"/>
</dbReference>
<dbReference type="Pfam" id="PF01757">
    <property type="entry name" value="Acyl_transf_3"/>
    <property type="match status" value="1"/>
</dbReference>
<comment type="subcellular location">
    <subcellularLocation>
        <location evidence="1">Cell membrane</location>
        <topology evidence="1">Multi-pass membrane protein</topology>
    </subcellularLocation>
</comment>
<keyword evidence="7 10" id="KW-0472">Membrane</keyword>
<dbReference type="SUPFAM" id="SSF52266">
    <property type="entry name" value="SGNH hydrolase"/>
    <property type="match status" value="1"/>
</dbReference>
<feature type="compositionally biased region" description="Basic and acidic residues" evidence="9">
    <location>
        <begin position="520"/>
        <end position="535"/>
    </location>
</feature>
<feature type="transmembrane region" description="Helical" evidence="10">
    <location>
        <begin position="206"/>
        <end position="224"/>
    </location>
</feature>